<keyword evidence="3" id="KW-0732">Signal</keyword>
<keyword evidence="7" id="KW-0325">Glycoprotein</keyword>
<keyword evidence="15" id="KW-1185">Reference proteome</keyword>
<evidence type="ECO:0000313" key="15">
    <source>
        <dbReference type="Proteomes" id="UP000092555"/>
    </source>
</evidence>
<feature type="non-terminal residue" evidence="14">
    <location>
        <position position="428"/>
    </location>
</feature>
<dbReference type="Gene3D" id="2.60.120.260">
    <property type="entry name" value="Galactose-binding domain-like"/>
    <property type="match status" value="1"/>
</dbReference>
<dbReference type="AlphaFoldDB" id="A0A1A0HED6"/>
<feature type="transmembrane region" description="Helical" evidence="12">
    <location>
        <begin position="404"/>
        <end position="425"/>
    </location>
</feature>
<feature type="compositionally biased region" description="Low complexity" evidence="11">
    <location>
        <begin position="32"/>
        <end position="48"/>
    </location>
</feature>
<evidence type="ECO:0000256" key="1">
    <source>
        <dbReference type="ARBA" id="ARBA00004115"/>
    </source>
</evidence>
<keyword evidence="4" id="KW-0256">Endoplasmic reticulum</keyword>
<evidence type="ECO:0000259" key="13">
    <source>
        <dbReference type="PROSITE" id="PS51469"/>
    </source>
</evidence>
<dbReference type="STRING" id="869754.A0A1A0HED6"/>
<dbReference type="PANTHER" id="PTHR12953:SF0">
    <property type="entry name" value="SUN DOMAIN-CONTAINING OSSIFICATION FACTOR"/>
    <property type="match status" value="1"/>
</dbReference>
<dbReference type="GO" id="GO:0034975">
    <property type="term" value="P:protein folding in endoplasmic reticulum"/>
    <property type="evidence" value="ECO:0007669"/>
    <property type="project" value="TreeGrafter"/>
</dbReference>
<dbReference type="Pfam" id="PF07738">
    <property type="entry name" value="Sad1_UNC"/>
    <property type="match status" value="1"/>
</dbReference>
<comment type="caution">
    <text evidence="14">The sequence shown here is derived from an EMBL/GenBank/DDBJ whole genome shotgun (WGS) entry which is preliminary data.</text>
</comment>
<dbReference type="FunFam" id="2.60.120.260:FF:000099">
    <property type="entry name" value="Uncharacterized protein, isoform C"/>
    <property type="match status" value="1"/>
</dbReference>
<evidence type="ECO:0000313" key="14">
    <source>
        <dbReference type="EMBL" id="OBA22356.1"/>
    </source>
</evidence>
<feature type="region of interest" description="Disordered" evidence="11">
    <location>
        <begin position="17"/>
        <end position="61"/>
    </location>
</feature>
<gene>
    <name evidence="14" type="ORF">METBIDRAFT_20034</name>
</gene>
<dbReference type="PROSITE" id="PS51469">
    <property type="entry name" value="SUN"/>
    <property type="match status" value="1"/>
</dbReference>
<proteinExistence type="inferred from homology"/>
<reference evidence="14 15" key="1">
    <citation type="submission" date="2016-05" db="EMBL/GenBank/DDBJ databases">
        <title>Comparative genomics of biotechnologically important yeasts.</title>
        <authorList>
            <consortium name="DOE Joint Genome Institute"/>
            <person name="Riley R."/>
            <person name="Haridas S."/>
            <person name="Wolfe K.H."/>
            <person name="Lopes M.R."/>
            <person name="Hittinger C.T."/>
            <person name="Goker M."/>
            <person name="Salamov A."/>
            <person name="Wisecaver J."/>
            <person name="Long T.M."/>
            <person name="Aerts A.L."/>
            <person name="Barry K."/>
            <person name="Choi C."/>
            <person name="Clum A."/>
            <person name="Coughlan A.Y."/>
            <person name="Deshpande S."/>
            <person name="Douglass A.P."/>
            <person name="Hanson S.J."/>
            <person name="Klenk H.-P."/>
            <person name="LaButti K."/>
            <person name="Lapidus A."/>
            <person name="Lindquist E."/>
            <person name="Lipzen A."/>
            <person name="Meier-kolthoff J.P."/>
            <person name="Ohm R.A."/>
            <person name="Otillar R.P."/>
            <person name="Pangilinan J."/>
            <person name="Peng Y."/>
            <person name="Rokas A."/>
            <person name="Rosa C.A."/>
            <person name="Scheuner C."/>
            <person name="Sibirny A.A."/>
            <person name="Slot J.C."/>
            <person name="Stielow J.B."/>
            <person name="Sun H."/>
            <person name="Kurtzman C.P."/>
            <person name="Blackwell M."/>
            <person name="Grigoriev I.V."/>
            <person name="Jeffries T.W."/>
        </authorList>
    </citation>
    <scope>NUCLEOTIDE SEQUENCE [LARGE SCALE GENOMIC DNA]</scope>
    <source>
        <strain evidence="14 15">NRRL YB-4993</strain>
    </source>
</reference>
<evidence type="ECO:0000256" key="4">
    <source>
        <dbReference type="ARBA" id="ARBA00022824"/>
    </source>
</evidence>
<feature type="domain" description="SUN" evidence="13">
    <location>
        <begin position="43"/>
        <end position="209"/>
    </location>
</feature>
<feature type="region of interest" description="Disordered" evidence="11">
    <location>
        <begin position="213"/>
        <end position="236"/>
    </location>
</feature>
<dbReference type="RefSeq" id="XP_018712852.1">
    <property type="nucleotide sequence ID" value="XM_018854924.1"/>
</dbReference>
<keyword evidence="5 12" id="KW-1133">Transmembrane helix</keyword>
<dbReference type="PANTHER" id="PTHR12953">
    <property type="entry name" value="MEMBRANE PROTEIN CH1 RELATED"/>
    <property type="match status" value="1"/>
</dbReference>
<keyword evidence="2 12" id="KW-0812">Transmembrane</keyword>
<accession>A0A1A0HED6</accession>
<evidence type="ECO:0000256" key="10">
    <source>
        <dbReference type="ARBA" id="ARBA00075366"/>
    </source>
</evidence>
<evidence type="ECO:0000256" key="2">
    <source>
        <dbReference type="ARBA" id="ARBA00022692"/>
    </source>
</evidence>
<dbReference type="InterPro" id="IPR045120">
    <property type="entry name" value="Suco/Slp1-like"/>
</dbReference>
<dbReference type="EMBL" id="LXTC01000002">
    <property type="protein sequence ID" value="OBA22356.1"/>
    <property type="molecule type" value="Genomic_DNA"/>
</dbReference>
<organism evidence="14 15">
    <name type="scientific">Metschnikowia bicuspidata var. bicuspidata NRRL YB-4993</name>
    <dbReference type="NCBI Taxonomy" id="869754"/>
    <lineage>
        <taxon>Eukaryota</taxon>
        <taxon>Fungi</taxon>
        <taxon>Dikarya</taxon>
        <taxon>Ascomycota</taxon>
        <taxon>Saccharomycotina</taxon>
        <taxon>Pichiomycetes</taxon>
        <taxon>Metschnikowiaceae</taxon>
        <taxon>Metschnikowia</taxon>
    </lineage>
</organism>
<keyword evidence="6 12" id="KW-0472">Membrane</keyword>
<sequence>DDCKFLSFEEWKKLKEADTKAPLSKAQPGGPLPNQQAAPLPQNASSSPHKPEQQPVPEDQGRVYKDKFNYASGDCAATIVETNSDAKGAAAILTEVKDSYLLNKCLAASQFVVIELCQDILVGSVVMGNFELFSLMFRTVKFSVADRFPATQGWHDLGLFEAQNIRAIQTFDIASPLIWARYLKIEVASHYGNEFYCPISLVRVHGKTMMEEIKDSDRSTQPAPAETSRASPAQETPAAAFGWEDGAAECKVRGPFLALDQYLRDLNYSANYCDVPMMHTNVSHPALPETASTKPTQESIFQNIVKRLALLERNATLSLLYVEEQSKLLLDAFFNLENRQVRKFEHLLAHINETMYTQVHYLERAVGQIKSDSISMFRAQSAQALRSITGLRQETRAFAGEISFLRKLVVADTLIILALLVYVIGTRE</sequence>
<evidence type="ECO:0000256" key="11">
    <source>
        <dbReference type="SAM" id="MobiDB-lite"/>
    </source>
</evidence>
<comment type="similarity">
    <text evidence="8">Belongs to the SLP1 family.</text>
</comment>
<evidence type="ECO:0000256" key="8">
    <source>
        <dbReference type="ARBA" id="ARBA00061226"/>
    </source>
</evidence>
<evidence type="ECO:0000256" key="6">
    <source>
        <dbReference type="ARBA" id="ARBA00023136"/>
    </source>
</evidence>
<protein>
    <recommendedName>
        <fullName evidence="10">SUN-like protein 1</fullName>
    </recommendedName>
</protein>
<name>A0A1A0HED6_9ASCO</name>
<feature type="non-terminal residue" evidence="14">
    <location>
        <position position="1"/>
    </location>
</feature>
<dbReference type="GeneID" id="30027900"/>
<comment type="subunit">
    <text evidence="9">Interacts with EMP65.</text>
</comment>
<evidence type="ECO:0000256" key="3">
    <source>
        <dbReference type="ARBA" id="ARBA00022729"/>
    </source>
</evidence>
<evidence type="ECO:0000256" key="12">
    <source>
        <dbReference type="SAM" id="Phobius"/>
    </source>
</evidence>
<dbReference type="Proteomes" id="UP000092555">
    <property type="component" value="Unassembled WGS sequence"/>
</dbReference>
<evidence type="ECO:0000256" key="7">
    <source>
        <dbReference type="ARBA" id="ARBA00023180"/>
    </source>
</evidence>
<evidence type="ECO:0000256" key="9">
    <source>
        <dbReference type="ARBA" id="ARBA00064635"/>
    </source>
</evidence>
<dbReference type="InterPro" id="IPR012919">
    <property type="entry name" value="SUN_dom"/>
</dbReference>
<dbReference type="GO" id="GO:0005789">
    <property type="term" value="C:endoplasmic reticulum membrane"/>
    <property type="evidence" value="ECO:0007669"/>
    <property type="project" value="UniProtKB-SubCell"/>
</dbReference>
<dbReference type="OrthoDB" id="266334at2759"/>
<evidence type="ECO:0000256" key="5">
    <source>
        <dbReference type="ARBA" id="ARBA00022989"/>
    </source>
</evidence>
<comment type="subcellular location">
    <subcellularLocation>
        <location evidence="1">Endoplasmic reticulum membrane</location>
        <topology evidence="1">Single-pass type I membrane protein</topology>
    </subcellularLocation>
</comment>